<dbReference type="Proteomes" id="UP000192927">
    <property type="component" value="Unassembled WGS sequence"/>
</dbReference>
<dbReference type="PANTHER" id="PTHR31694">
    <property type="entry name" value="DESICCATION-LIKE PROTEIN"/>
    <property type="match status" value="1"/>
</dbReference>
<dbReference type="AlphaFoldDB" id="A0A1W5CZU0"/>
<accession>A0A1W5CZU0</accession>
<evidence type="ECO:0000313" key="2">
    <source>
        <dbReference type="EMBL" id="SLM36265.1"/>
    </source>
</evidence>
<dbReference type="SUPFAM" id="SSF47240">
    <property type="entry name" value="Ferritin-like"/>
    <property type="match status" value="1"/>
</dbReference>
<keyword evidence="3" id="KW-1185">Reference proteome</keyword>
<keyword evidence="1" id="KW-0472">Membrane</keyword>
<keyword evidence="1" id="KW-0812">Transmembrane</keyword>
<proteinExistence type="predicted"/>
<keyword evidence="1" id="KW-1133">Transmembrane helix</keyword>
<dbReference type="EMBL" id="FWEW01001019">
    <property type="protein sequence ID" value="SLM36265.1"/>
    <property type="molecule type" value="Genomic_DNA"/>
</dbReference>
<sequence length="384" mass="40834">MSTAPTTITPDTILITTVVLTVVGAIAAGLFISGAAGDFYEYVAGKYFRAEKKAEGREKVGSKMRSTSIIAAFLAAGLSVASPIEKRVTAPTVNDGIILNYALTLEYLERKFYQEALTNYTQADFVAAGFPDPFYTNLMEIYFDEQTHVSFLSGALAAAGITPTVELQYSFPATDVKSFVTLSSVLEGVGVSAYLGAAASIMNPDYLTAAGSILTVEARHTSYIRASLGESPFPNPFDTPLDFNEVYSLASAFIVGGSSPVTLPFMAFPALTLQCTQYYYETNRSSVTFSGAFAAAKGFASNITSSTPIYAVFFSGLMKLPVQVCVTGQDYKISTLPAGISGQVYVVLSTSNTDFSDDNIIAGPAILEVYPKGMIPSTPHPECS</sequence>
<feature type="transmembrane region" description="Helical" evidence="1">
    <location>
        <begin position="12"/>
        <end position="43"/>
    </location>
</feature>
<name>A0A1W5CZU0_9LECA</name>
<dbReference type="Pfam" id="PF13668">
    <property type="entry name" value="Ferritin_2"/>
    <property type="match status" value="1"/>
</dbReference>
<evidence type="ECO:0000256" key="1">
    <source>
        <dbReference type="SAM" id="Phobius"/>
    </source>
</evidence>
<dbReference type="CDD" id="cd00657">
    <property type="entry name" value="Ferritin_like"/>
    <property type="match status" value="1"/>
</dbReference>
<evidence type="ECO:0000313" key="3">
    <source>
        <dbReference type="Proteomes" id="UP000192927"/>
    </source>
</evidence>
<dbReference type="InterPro" id="IPR052965">
    <property type="entry name" value="Pigment-catalase-like"/>
</dbReference>
<dbReference type="PANTHER" id="PTHR31694:SF26">
    <property type="entry name" value="OS05G0151100 PROTEIN"/>
    <property type="match status" value="1"/>
</dbReference>
<protein>
    <submittedName>
        <fullName evidence="2">Ferritin-related</fullName>
    </submittedName>
</protein>
<reference evidence="3" key="1">
    <citation type="submission" date="2017-03" db="EMBL/GenBank/DDBJ databases">
        <authorList>
            <person name="Sharma R."/>
            <person name="Thines M."/>
        </authorList>
    </citation>
    <scope>NUCLEOTIDE SEQUENCE [LARGE SCALE GENOMIC DNA]</scope>
</reference>
<organism evidence="2 3">
    <name type="scientific">Lasallia pustulata</name>
    <dbReference type="NCBI Taxonomy" id="136370"/>
    <lineage>
        <taxon>Eukaryota</taxon>
        <taxon>Fungi</taxon>
        <taxon>Dikarya</taxon>
        <taxon>Ascomycota</taxon>
        <taxon>Pezizomycotina</taxon>
        <taxon>Lecanoromycetes</taxon>
        <taxon>OSLEUM clade</taxon>
        <taxon>Umbilicariomycetidae</taxon>
        <taxon>Umbilicariales</taxon>
        <taxon>Umbilicariaceae</taxon>
        <taxon>Lasallia</taxon>
    </lineage>
</organism>
<dbReference type="InterPro" id="IPR009078">
    <property type="entry name" value="Ferritin-like_SF"/>
</dbReference>